<dbReference type="EMBL" id="KB468135">
    <property type="protein sequence ID" value="PCH43291.1"/>
    <property type="molecule type" value="Genomic_DNA"/>
</dbReference>
<dbReference type="InterPro" id="IPR051911">
    <property type="entry name" value="SDR_oxidoreductase"/>
</dbReference>
<dbReference type="STRING" id="742152.A0A2H3JN20"/>
<dbReference type="InterPro" id="IPR002347">
    <property type="entry name" value="SDR_fam"/>
</dbReference>
<dbReference type="Gene3D" id="3.40.50.720">
    <property type="entry name" value="NAD(P)-binding Rossmann-like Domain"/>
    <property type="match status" value="1"/>
</dbReference>
<reference evidence="7 8" key="1">
    <citation type="journal article" date="2012" name="Science">
        <title>The Paleozoic origin of enzymatic lignin decomposition reconstructed from 31 fungal genomes.</title>
        <authorList>
            <person name="Floudas D."/>
            <person name="Binder M."/>
            <person name="Riley R."/>
            <person name="Barry K."/>
            <person name="Blanchette R.A."/>
            <person name="Henrissat B."/>
            <person name="Martinez A.T."/>
            <person name="Otillar R."/>
            <person name="Spatafora J.W."/>
            <person name="Yadav J.S."/>
            <person name="Aerts A."/>
            <person name="Benoit I."/>
            <person name="Boyd A."/>
            <person name="Carlson A."/>
            <person name="Copeland A."/>
            <person name="Coutinho P.M."/>
            <person name="de Vries R.P."/>
            <person name="Ferreira P."/>
            <person name="Findley K."/>
            <person name="Foster B."/>
            <person name="Gaskell J."/>
            <person name="Glotzer D."/>
            <person name="Gorecki P."/>
            <person name="Heitman J."/>
            <person name="Hesse C."/>
            <person name="Hori C."/>
            <person name="Igarashi K."/>
            <person name="Jurgens J.A."/>
            <person name="Kallen N."/>
            <person name="Kersten P."/>
            <person name="Kohler A."/>
            <person name="Kuees U."/>
            <person name="Kumar T.K.A."/>
            <person name="Kuo A."/>
            <person name="LaButti K."/>
            <person name="Larrondo L.F."/>
            <person name="Lindquist E."/>
            <person name="Ling A."/>
            <person name="Lombard V."/>
            <person name="Lucas S."/>
            <person name="Lundell T."/>
            <person name="Martin R."/>
            <person name="McLaughlin D.J."/>
            <person name="Morgenstern I."/>
            <person name="Morin E."/>
            <person name="Murat C."/>
            <person name="Nagy L.G."/>
            <person name="Nolan M."/>
            <person name="Ohm R.A."/>
            <person name="Patyshakuliyeva A."/>
            <person name="Rokas A."/>
            <person name="Ruiz-Duenas F.J."/>
            <person name="Sabat G."/>
            <person name="Salamov A."/>
            <person name="Samejima M."/>
            <person name="Schmutz J."/>
            <person name="Slot J.C."/>
            <person name="St John F."/>
            <person name="Stenlid J."/>
            <person name="Sun H."/>
            <person name="Sun S."/>
            <person name="Syed K."/>
            <person name="Tsang A."/>
            <person name="Wiebenga A."/>
            <person name="Young D."/>
            <person name="Pisabarro A."/>
            <person name="Eastwood D.C."/>
            <person name="Martin F."/>
            <person name="Cullen D."/>
            <person name="Grigoriev I.V."/>
            <person name="Hibbett D.S."/>
        </authorList>
    </citation>
    <scope>NUCLEOTIDE SEQUENCE [LARGE SCALE GENOMIC DNA]</scope>
    <source>
        <strain evidence="7 8">MD-104</strain>
    </source>
</reference>
<dbReference type="PRINTS" id="PR00080">
    <property type="entry name" value="SDRFAMILY"/>
</dbReference>
<keyword evidence="2" id="KW-0521">NADP</keyword>
<evidence type="ECO:0000313" key="7">
    <source>
        <dbReference type="EMBL" id="PCH43291.1"/>
    </source>
</evidence>
<dbReference type="GO" id="GO:0016491">
    <property type="term" value="F:oxidoreductase activity"/>
    <property type="evidence" value="ECO:0007669"/>
    <property type="project" value="UniProtKB-KW"/>
</dbReference>
<evidence type="ECO:0000256" key="1">
    <source>
        <dbReference type="ARBA" id="ARBA00006484"/>
    </source>
</evidence>
<dbReference type="PROSITE" id="PS00061">
    <property type="entry name" value="ADH_SHORT"/>
    <property type="match status" value="1"/>
</dbReference>
<keyword evidence="5" id="KW-0732">Signal</keyword>
<keyword evidence="3" id="KW-0560">Oxidoreductase</keyword>
<dbReference type="PANTHER" id="PTHR43976">
    <property type="entry name" value="SHORT CHAIN DEHYDROGENASE"/>
    <property type="match status" value="1"/>
</dbReference>
<dbReference type="PANTHER" id="PTHR43976:SF16">
    <property type="entry name" value="SHORT-CHAIN DEHYDROGENASE_REDUCTASE FAMILY PROTEIN"/>
    <property type="match status" value="1"/>
</dbReference>
<dbReference type="SUPFAM" id="SSF51735">
    <property type="entry name" value="NAD(P)-binding Rossmann-fold domains"/>
    <property type="match status" value="1"/>
</dbReference>
<dbReference type="OrthoDB" id="1274115at2759"/>
<dbReference type="AlphaFoldDB" id="A0A2H3JN20"/>
<dbReference type="InterPro" id="IPR020904">
    <property type="entry name" value="Sc_DH/Rdtase_CS"/>
</dbReference>
<protein>
    <submittedName>
        <fullName evidence="7">NAD(P)-binding protein</fullName>
    </submittedName>
</protein>
<organism evidence="7 8">
    <name type="scientific">Wolfiporia cocos (strain MD-104)</name>
    <name type="common">Brown rot fungus</name>
    <dbReference type="NCBI Taxonomy" id="742152"/>
    <lineage>
        <taxon>Eukaryota</taxon>
        <taxon>Fungi</taxon>
        <taxon>Dikarya</taxon>
        <taxon>Basidiomycota</taxon>
        <taxon>Agaricomycotina</taxon>
        <taxon>Agaricomycetes</taxon>
        <taxon>Polyporales</taxon>
        <taxon>Phaeolaceae</taxon>
        <taxon>Wolfiporia</taxon>
    </lineage>
</organism>
<evidence type="ECO:0000256" key="5">
    <source>
        <dbReference type="SAM" id="SignalP"/>
    </source>
</evidence>
<accession>A0A2H3JN20</accession>
<dbReference type="InterPro" id="IPR057326">
    <property type="entry name" value="KR_dom"/>
</dbReference>
<dbReference type="CDD" id="cd05374">
    <property type="entry name" value="17beta-HSD-like_SDR_c"/>
    <property type="match status" value="1"/>
</dbReference>
<evidence type="ECO:0000259" key="6">
    <source>
        <dbReference type="SMART" id="SM00822"/>
    </source>
</evidence>
<evidence type="ECO:0000313" key="8">
    <source>
        <dbReference type="Proteomes" id="UP000218811"/>
    </source>
</evidence>
<evidence type="ECO:0000256" key="2">
    <source>
        <dbReference type="ARBA" id="ARBA00022857"/>
    </source>
</evidence>
<feature type="domain" description="Ketoreductase" evidence="6">
    <location>
        <begin position="4"/>
        <end position="180"/>
    </location>
</feature>
<proteinExistence type="inferred from homology"/>
<keyword evidence="8" id="KW-1185">Reference proteome</keyword>
<dbReference type="Proteomes" id="UP000218811">
    <property type="component" value="Unassembled WGS sequence"/>
</dbReference>
<sequence length="305" mass="32811">MSSKVWLITGATSGIGLALAEYVLSQGDSVIATGRSLAKIPSTLKDAGAKPLILDLSGTDAEIRRAGEEALRIYGHVDVLVNNAGFGLIVPVEELDLDDLRAQFQTNVFGAVALTQALLPSFRERKSGHILNVSSIGAFSVSASWSAYCASKAALDAFSEVLSLEVAPYNIRVLIVTPGFFATNFFQASNQLDTAKPTTIYTDQSQGYRTLEEIPKAHAAAGQIGDVVKLSERLYEVVHGTGMAQGLVEGQGGKREWLRVPLGPDCGERMLHKIAVLEENAKAFEPIWRSTDMEPEKLKLFTSTA</sequence>
<feature type="signal peptide" evidence="5">
    <location>
        <begin position="1"/>
        <end position="20"/>
    </location>
</feature>
<dbReference type="PRINTS" id="PR00081">
    <property type="entry name" value="GDHRDH"/>
</dbReference>
<dbReference type="InterPro" id="IPR036291">
    <property type="entry name" value="NAD(P)-bd_dom_sf"/>
</dbReference>
<evidence type="ECO:0000256" key="4">
    <source>
        <dbReference type="RuleBase" id="RU000363"/>
    </source>
</evidence>
<feature type="chain" id="PRO_5013662264" evidence="5">
    <location>
        <begin position="21"/>
        <end position="305"/>
    </location>
</feature>
<dbReference type="SMART" id="SM00822">
    <property type="entry name" value="PKS_KR"/>
    <property type="match status" value="1"/>
</dbReference>
<name>A0A2H3JN20_WOLCO</name>
<evidence type="ECO:0000256" key="3">
    <source>
        <dbReference type="ARBA" id="ARBA00023002"/>
    </source>
</evidence>
<dbReference type="Pfam" id="PF00106">
    <property type="entry name" value="adh_short"/>
    <property type="match status" value="1"/>
</dbReference>
<dbReference type="OMA" id="NWHANAT"/>
<comment type="similarity">
    <text evidence="1 4">Belongs to the short-chain dehydrogenases/reductases (SDR) family.</text>
</comment>
<gene>
    <name evidence="7" type="ORF">WOLCODRAFT_103348</name>
</gene>